<protein>
    <recommendedName>
        <fullName evidence="3">Transposase</fullName>
    </recommendedName>
</protein>
<feature type="non-terminal residue" evidence="1">
    <location>
        <position position="35"/>
    </location>
</feature>
<dbReference type="EMBL" id="FOUY01000085">
    <property type="protein sequence ID" value="SFO55162.1"/>
    <property type="molecule type" value="Genomic_DNA"/>
</dbReference>
<organism evidence="1 2">
    <name type="scientific">Pseudonocardia ammonioxydans</name>
    <dbReference type="NCBI Taxonomy" id="260086"/>
    <lineage>
        <taxon>Bacteria</taxon>
        <taxon>Bacillati</taxon>
        <taxon>Actinomycetota</taxon>
        <taxon>Actinomycetes</taxon>
        <taxon>Pseudonocardiales</taxon>
        <taxon>Pseudonocardiaceae</taxon>
        <taxon>Pseudonocardia</taxon>
    </lineage>
</organism>
<dbReference type="AlphaFoldDB" id="A0A1I5I3M4"/>
<evidence type="ECO:0000313" key="1">
    <source>
        <dbReference type="EMBL" id="SFO55162.1"/>
    </source>
</evidence>
<keyword evidence="2" id="KW-1185">Reference proteome</keyword>
<dbReference type="Proteomes" id="UP000199614">
    <property type="component" value="Unassembled WGS sequence"/>
</dbReference>
<reference evidence="1 2" key="1">
    <citation type="submission" date="2016-10" db="EMBL/GenBank/DDBJ databases">
        <authorList>
            <person name="de Groot N.N."/>
        </authorList>
    </citation>
    <scope>NUCLEOTIDE SEQUENCE [LARGE SCALE GENOMIC DNA]</scope>
    <source>
        <strain evidence="1 2">CGMCC 4.1877</strain>
    </source>
</reference>
<sequence length="35" mass="3913">MDTLIERCAGIDIGKDEVVACVRTPNPDGRRRVKQ</sequence>
<proteinExistence type="predicted"/>
<name>A0A1I5I3M4_PSUAM</name>
<accession>A0A1I5I3M4</accession>
<gene>
    <name evidence="1" type="ORF">SAMN05216207_108511</name>
</gene>
<evidence type="ECO:0008006" key="3">
    <source>
        <dbReference type="Google" id="ProtNLM"/>
    </source>
</evidence>
<evidence type="ECO:0000313" key="2">
    <source>
        <dbReference type="Proteomes" id="UP000199614"/>
    </source>
</evidence>